<organism evidence="4 5">
    <name type="scientific">Alectoria fallacina</name>
    <dbReference type="NCBI Taxonomy" id="1903189"/>
    <lineage>
        <taxon>Eukaryota</taxon>
        <taxon>Fungi</taxon>
        <taxon>Dikarya</taxon>
        <taxon>Ascomycota</taxon>
        <taxon>Pezizomycotina</taxon>
        <taxon>Lecanoromycetes</taxon>
        <taxon>OSLEUM clade</taxon>
        <taxon>Lecanoromycetidae</taxon>
        <taxon>Lecanorales</taxon>
        <taxon>Lecanorineae</taxon>
        <taxon>Parmeliaceae</taxon>
        <taxon>Alectoria</taxon>
    </lineage>
</organism>
<feature type="signal peptide" evidence="3">
    <location>
        <begin position="1"/>
        <end position="22"/>
    </location>
</feature>
<feature type="chain" id="PRO_5034609220" evidence="3">
    <location>
        <begin position="23"/>
        <end position="926"/>
    </location>
</feature>
<evidence type="ECO:0000256" key="2">
    <source>
        <dbReference type="SAM" id="MobiDB-lite"/>
    </source>
</evidence>
<dbReference type="PANTHER" id="PTHR23159">
    <property type="entry name" value="CENTROSOMAL PROTEIN 2"/>
    <property type="match status" value="1"/>
</dbReference>
<dbReference type="Proteomes" id="UP000664203">
    <property type="component" value="Unassembled WGS sequence"/>
</dbReference>
<feature type="compositionally biased region" description="Low complexity" evidence="2">
    <location>
        <begin position="588"/>
        <end position="611"/>
    </location>
</feature>
<keyword evidence="1" id="KW-0175">Coiled coil</keyword>
<evidence type="ECO:0000313" key="5">
    <source>
        <dbReference type="Proteomes" id="UP000664203"/>
    </source>
</evidence>
<sequence length="926" mass="101493">MLLIKALSVVVPVLYWMGLIQGDRKIDGLDRWDGTLTSLFVPPHLLRKREVAEAEPRINTPENCPTCLFARSDDGSPVQLGFKLPGHDYSNFEYDGTSSNTTSTPQESGMYLTLGYLKRGLVSRVKMLSSIAYLGIVTCTALAVEVRTLVKYSSLLSAFQNLKTQIETSVQPHLKDLINKYHRTNAANKCYSELTDVLFGDNKFLRDRVDLLMTNATIENFSETGNSSSGLIPENDIKSDDNNRQTSPTTEFKQTHSDALRGQREFLEGTVHEKDLEIDCQRGQKERLLSDVGEKAQDLEDLRIEKHEAESKLRDRNEEVKSLRDDNVTLQSELTSKERRMGRIASNSRDRERKIRNLEAEKENIEQDLRERDRRIEALEGEKTTLKENVESLEGEKENTEHDLRERDRGIEALEGENKNLKLKVQEKDRTIGTLEGENTALKEDIQGKNQSIETLKGEVRELKQDVQDRDQVIGDLRPQLASVQARVHELEATMTTVQGELDRHKTVVLGLKAELTLRKRDQEDRKPTRDGKVGGYSLKGTDLHEATFVAGEIASKIPVPARPPTPEKKATPMANALPPKPSFTGFSTPSKTNKTPKSSPSPNPGSSAGSDLLPSLLNGPARPKGSVPPLLPHHQSFGAGQSSSQVPSANPSSNFPGFSGFPGLGTPPTSTPTGFSPLNPGAAKASSSSSSSIFSSELPVKSGPFTGFAPSNGSLFSSNASNQTNTSKLPIKPGPSSAFAPSKGSLFSNDAFGQFNNSKLSNESRPISGSTPSSGSLFSNHTFPQSDTSRLPTASRPFSDFASPMPSSVKGPSVHQDSTFPNIGPTPGPLPLGFNQQNGAMPFHKAVSDAMSPVVGKKMEEKKPTAGPDALPFKPMPMPKRRVLVSKAGKPWPVARQTDGETCWQTDESMSWPHTRQINGRPNWR</sequence>
<proteinExistence type="predicted"/>
<feature type="compositionally biased region" description="Basic and acidic residues" evidence="2">
    <location>
        <begin position="520"/>
        <end position="533"/>
    </location>
</feature>
<feature type="coiled-coil region" evidence="1">
    <location>
        <begin position="292"/>
        <end position="501"/>
    </location>
</feature>
<protein>
    <submittedName>
        <fullName evidence="4">Uncharacterized protein</fullName>
    </submittedName>
</protein>
<feature type="compositionally biased region" description="Polar residues" evidence="2">
    <location>
        <begin position="904"/>
        <end position="926"/>
    </location>
</feature>
<dbReference type="AlphaFoldDB" id="A0A8H3IWW5"/>
<reference evidence="4" key="1">
    <citation type="submission" date="2021-03" db="EMBL/GenBank/DDBJ databases">
        <authorList>
            <person name="Tagirdzhanova G."/>
        </authorList>
    </citation>
    <scope>NUCLEOTIDE SEQUENCE</scope>
</reference>
<evidence type="ECO:0000256" key="1">
    <source>
        <dbReference type="SAM" id="Coils"/>
    </source>
</evidence>
<gene>
    <name evidence="4" type="ORF">ALECFALPRED_005073</name>
</gene>
<name>A0A8H3IWW5_9LECA</name>
<dbReference type="EMBL" id="CAJPDR010000310">
    <property type="protein sequence ID" value="CAF9931670.1"/>
    <property type="molecule type" value="Genomic_DNA"/>
</dbReference>
<feature type="region of interest" description="Disordered" evidence="2">
    <location>
        <begin position="520"/>
        <end position="539"/>
    </location>
</feature>
<feature type="compositionally biased region" description="Low complexity" evidence="2">
    <location>
        <begin position="765"/>
        <end position="780"/>
    </location>
</feature>
<keyword evidence="5" id="KW-1185">Reference proteome</keyword>
<feature type="compositionally biased region" description="Low complexity" evidence="2">
    <location>
        <begin position="687"/>
        <end position="697"/>
    </location>
</feature>
<evidence type="ECO:0000256" key="3">
    <source>
        <dbReference type="SAM" id="SignalP"/>
    </source>
</evidence>
<dbReference type="OrthoDB" id="10255522at2759"/>
<evidence type="ECO:0000313" key="4">
    <source>
        <dbReference type="EMBL" id="CAF9931670.1"/>
    </source>
</evidence>
<feature type="compositionally biased region" description="Polar residues" evidence="2">
    <location>
        <begin position="781"/>
        <end position="793"/>
    </location>
</feature>
<feature type="region of interest" description="Disordered" evidence="2">
    <location>
        <begin position="558"/>
        <end position="840"/>
    </location>
</feature>
<dbReference type="SUPFAM" id="SSF57997">
    <property type="entry name" value="Tropomyosin"/>
    <property type="match status" value="1"/>
</dbReference>
<feature type="region of interest" description="Disordered" evidence="2">
    <location>
        <begin position="859"/>
        <end position="926"/>
    </location>
</feature>
<comment type="caution">
    <text evidence="4">The sequence shown here is derived from an EMBL/GenBank/DDBJ whole genome shotgun (WGS) entry which is preliminary data.</text>
</comment>
<feature type="compositionally biased region" description="Polar residues" evidence="2">
    <location>
        <begin position="710"/>
        <end position="729"/>
    </location>
</feature>
<accession>A0A8H3IWW5</accession>
<dbReference type="PANTHER" id="PTHR23159:SF60">
    <property type="entry name" value="SPINDLE ASSEMBLY ABNORMAL PROTEIN 4"/>
    <property type="match status" value="1"/>
</dbReference>
<feature type="compositionally biased region" description="Low complexity" evidence="2">
    <location>
        <begin position="642"/>
        <end position="679"/>
    </location>
</feature>
<feature type="region of interest" description="Disordered" evidence="2">
    <location>
        <begin position="223"/>
        <end position="257"/>
    </location>
</feature>
<dbReference type="Gene3D" id="1.10.287.1490">
    <property type="match status" value="1"/>
</dbReference>
<feature type="compositionally biased region" description="Polar residues" evidence="2">
    <location>
        <begin position="755"/>
        <end position="764"/>
    </location>
</feature>
<keyword evidence="3" id="KW-0732">Signal</keyword>